<dbReference type="Proteomes" id="UP001501578">
    <property type="component" value="Unassembled WGS sequence"/>
</dbReference>
<comment type="caution">
    <text evidence="1">The sequence shown here is derived from an EMBL/GenBank/DDBJ whole genome shotgun (WGS) entry which is preliminary data.</text>
</comment>
<dbReference type="EMBL" id="BAAAHQ010000108">
    <property type="protein sequence ID" value="GAA0955761.1"/>
    <property type="molecule type" value="Genomic_DNA"/>
</dbReference>
<sequence length="92" mass="9987">MVTGIADFYMTKHAASRALDMLVTIEEIQTALVSPEVTYGQSNYGDCASIRQAGSIALALKGKMVMSVLYRKTEAWSREDIAWAIQQAGDAA</sequence>
<accession>A0ABP4BYK4</accession>
<evidence type="ECO:0000313" key="2">
    <source>
        <dbReference type="Proteomes" id="UP001501578"/>
    </source>
</evidence>
<name>A0ABP4BYK4_9ACTN</name>
<organism evidence="1 2">
    <name type="scientific">Nonomuraea longicatena</name>
    <dbReference type="NCBI Taxonomy" id="83682"/>
    <lineage>
        <taxon>Bacteria</taxon>
        <taxon>Bacillati</taxon>
        <taxon>Actinomycetota</taxon>
        <taxon>Actinomycetes</taxon>
        <taxon>Streptosporangiales</taxon>
        <taxon>Streptosporangiaceae</taxon>
        <taxon>Nonomuraea</taxon>
    </lineage>
</organism>
<proteinExistence type="predicted"/>
<keyword evidence="2" id="KW-1185">Reference proteome</keyword>
<evidence type="ECO:0000313" key="1">
    <source>
        <dbReference type="EMBL" id="GAA0955761.1"/>
    </source>
</evidence>
<protein>
    <submittedName>
        <fullName evidence="1">Uncharacterized protein</fullName>
    </submittedName>
</protein>
<reference evidence="2" key="1">
    <citation type="journal article" date="2019" name="Int. J. Syst. Evol. Microbiol.">
        <title>The Global Catalogue of Microorganisms (GCM) 10K type strain sequencing project: providing services to taxonomists for standard genome sequencing and annotation.</title>
        <authorList>
            <consortium name="The Broad Institute Genomics Platform"/>
            <consortium name="The Broad Institute Genome Sequencing Center for Infectious Disease"/>
            <person name="Wu L."/>
            <person name="Ma J."/>
        </authorList>
    </citation>
    <scope>NUCLEOTIDE SEQUENCE [LARGE SCALE GENOMIC DNA]</scope>
    <source>
        <strain evidence="2">JCM 11136</strain>
    </source>
</reference>
<gene>
    <name evidence="1" type="ORF">GCM10009560_79570</name>
</gene>